<dbReference type="InterPro" id="IPR029063">
    <property type="entry name" value="SAM-dependent_MTases_sf"/>
</dbReference>
<dbReference type="CDD" id="cd02440">
    <property type="entry name" value="AdoMet_MTases"/>
    <property type="match status" value="1"/>
</dbReference>
<dbReference type="Gene3D" id="3.40.50.150">
    <property type="entry name" value="Vaccinia Virus protein VP39"/>
    <property type="match status" value="1"/>
</dbReference>
<dbReference type="InterPro" id="IPR025714">
    <property type="entry name" value="Methyltranfer_dom"/>
</dbReference>
<dbReference type="STRING" id="1882483.A0A317XGX2"/>
<reference evidence="3 4" key="1">
    <citation type="journal article" date="2018" name="Mol. Biol. Evol.">
        <title>Broad Genomic Sampling Reveals a Smut Pathogenic Ancestry of the Fungal Clade Ustilaginomycotina.</title>
        <authorList>
            <person name="Kijpornyongpan T."/>
            <person name="Mondo S.J."/>
            <person name="Barry K."/>
            <person name="Sandor L."/>
            <person name="Lee J."/>
            <person name="Lipzen A."/>
            <person name="Pangilinan J."/>
            <person name="LaButti K."/>
            <person name="Hainaut M."/>
            <person name="Henrissat B."/>
            <person name="Grigoriev I.V."/>
            <person name="Spatafora J.W."/>
            <person name="Aime M.C."/>
        </authorList>
    </citation>
    <scope>NUCLEOTIDE SEQUENCE [LARGE SCALE GENOMIC DNA]</scope>
    <source>
        <strain evidence="3 4">MCA 3645</strain>
    </source>
</reference>
<keyword evidence="3" id="KW-0489">Methyltransferase</keyword>
<dbReference type="SUPFAM" id="SSF53335">
    <property type="entry name" value="S-adenosyl-L-methionine-dependent methyltransferases"/>
    <property type="match status" value="1"/>
</dbReference>
<dbReference type="PANTHER" id="PTHR43464:SF23">
    <property type="entry name" value="JUVENILE HORMONE ACID O-METHYLTRANSFERASE"/>
    <property type="match status" value="1"/>
</dbReference>
<evidence type="ECO:0000313" key="4">
    <source>
        <dbReference type="Proteomes" id="UP000246740"/>
    </source>
</evidence>
<dbReference type="OrthoDB" id="10017101at2759"/>
<accession>A0A317XGX2</accession>
<proteinExistence type="predicted"/>
<dbReference type="InterPro" id="IPR010233">
    <property type="entry name" value="UbiG_MeTrfase"/>
</dbReference>
<dbReference type="GO" id="GO:0032259">
    <property type="term" value="P:methylation"/>
    <property type="evidence" value="ECO:0007669"/>
    <property type="project" value="UniProtKB-KW"/>
</dbReference>
<dbReference type="GO" id="GO:0061542">
    <property type="term" value="F:3-demethylubiquinol 3-O-methyltransferase activity"/>
    <property type="evidence" value="ECO:0007669"/>
    <property type="project" value="InterPro"/>
</dbReference>
<gene>
    <name evidence="3" type="ORF">BCV70DRAFT_196083</name>
</gene>
<name>A0A317XGX2_9BASI</name>
<evidence type="ECO:0000313" key="3">
    <source>
        <dbReference type="EMBL" id="PWY97112.1"/>
    </source>
</evidence>
<keyword evidence="3" id="KW-0808">Transferase</keyword>
<keyword evidence="4" id="KW-1185">Reference proteome</keyword>
<dbReference type="AlphaFoldDB" id="A0A317XGX2"/>
<organism evidence="3 4">
    <name type="scientific">Testicularia cyperi</name>
    <dbReference type="NCBI Taxonomy" id="1882483"/>
    <lineage>
        <taxon>Eukaryota</taxon>
        <taxon>Fungi</taxon>
        <taxon>Dikarya</taxon>
        <taxon>Basidiomycota</taxon>
        <taxon>Ustilaginomycotina</taxon>
        <taxon>Ustilaginomycetes</taxon>
        <taxon>Ustilaginales</taxon>
        <taxon>Anthracoideaceae</taxon>
        <taxon>Testicularia</taxon>
    </lineage>
</organism>
<evidence type="ECO:0000259" key="2">
    <source>
        <dbReference type="Pfam" id="PF13847"/>
    </source>
</evidence>
<evidence type="ECO:0000256" key="1">
    <source>
        <dbReference type="ARBA" id="ARBA00022688"/>
    </source>
</evidence>
<keyword evidence="1" id="KW-0831">Ubiquinone biosynthesis</keyword>
<dbReference type="InParanoid" id="A0A317XGX2"/>
<dbReference type="EMBL" id="KZ819220">
    <property type="protein sequence ID" value="PWY97112.1"/>
    <property type="molecule type" value="Genomic_DNA"/>
</dbReference>
<protein>
    <submittedName>
        <fullName evidence="3">S-adenosyl-L-methionine-dependent methyltransferase</fullName>
    </submittedName>
</protein>
<dbReference type="PANTHER" id="PTHR43464">
    <property type="entry name" value="METHYLTRANSFERASE"/>
    <property type="match status" value="1"/>
</dbReference>
<feature type="domain" description="Methyltransferase" evidence="2">
    <location>
        <begin position="87"/>
        <end position="210"/>
    </location>
</feature>
<dbReference type="GO" id="GO:0010420">
    <property type="term" value="F:polyprenyldihydroxybenzoate methyltransferase activity"/>
    <property type="evidence" value="ECO:0007669"/>
    <property type="project" value="InterPro"/>
</dbReference>
<sequence length="310" mass="34983">MASWVVEQVFWALSKVRLVPSIPAPFEDRLARLPPEATSIDNDIYNQASFDWTEGGCGLHLLNPVRVGYFLDKLERYELSRDDSRSEAVTVLDLGCGAGIATEAVYRALDSHRRSSQTSEQKRTYRVIGIDMSRRSIDLAKSRAKQHVMSIEYIVGDVYKLPLDDASIDGIICSDVLEHLLDLPSAFQEIHRVLKPQGILTFDTINRTPVSYYLSIWILQDILKAMQGDAHDHKLYVTPQETKTLMLRSGLQPGPHSDLVGMRPGLQFPHVALFRLFTGRGFIASFLAEFKLTRDLSISYLHWCSKASES</sequence>
<dbReference type="NCBIfam" id="TIGR01983">
    <property type="entry name" value="UbiG"/>
    <property type="match status" value="1"/>
</dbReference>
<dbReference type="Pfam" id="PF13847">
    <property type="entry name" value="Methyltransf_31"/>
    <property type="match status" value="1"/>
</dbReference>
<dbReference type="Proteomes" id="UP000246740">
    <property type="component" value="Unassembled WGS sequence"/>
</dbReference>